<keyword evidence="5" id="KW-1185">Reference proteome</keyword>
<dbReference type="Proteomes" id="UP000601435">
    <property type="component" value="Unassembled WGS sequence"/>
</dbReference>
<keyword evidence="1" id="KW-0489">Methyltransferase</keyword>
<feature type="non-terminal residue" evidence="4">
    <location>
        <position position="235"/>
    </location>
</feature>
<dbReference type="Pfam" id="PF00145">
    <property type="entry name" value="DNA_methylase"/>
    <property type="match status" value="1"/>
</dbReference>
<dbReference type="SUPFAM" id="SSF53335">
    <property type="entry name" value="S-adenosyl-L-methionine-dependent methyltransferases"/>
    <property type="match status" value="1"/>
</dbReference>
<keyword evidence="2" id="KW-0808">Transferase</keyword>
<comment type="caution">
    <text evidence="4">The sequence shown here is derived from an EMBL/GenBank/DDBJ whole genome shotgun (WGS) entry which is preliminary data.</text>
</comment>
<proteinExistence type="predicted"/>
<sequence length="235" mass="26147">MGQHLRSRHVFSCESNKEKMQWISMVNSCTKECMHKIKKKWQGGDSPRHEGPQDEDEKAEESEDDPCIFMDICQLGGDHASCAVHGKQRATTKASGRDSTKVSDRARGDQYQLALGNCPIPQVDILILGTSCKDMSRANPNKHKQKEAVLGKGGSAQTFRGMLEYVQHHSPAIVVFENVDTIDDRGATSNLDILLAEMGNRGYEHQVIMSDAALFGLPARRRRVYVLFLMLGLAC</sequence>
<dbReference type="AlphaFoldDB" id="A0A813BFG5"/>
<evidence type="ECO:0000256" key="1">
    <source>
        <dbReference type="ARBA" id="ARBA00022603"/>
    </source>
</evidence>
<dbReference type="OrthoDB" id="62853at2759"/>
<name>A0A813BFG5_9DINO</name>
<evidence type="ECO:0000256" key="2">
    <source>
        <dbReference type="ARBA" id="ARBA00022679"/>
    </source>
</evidence>
<feature type="region of interest" description="Disordered" evidence="3">
    <location>
        <begin position="40"/>
        <end position="63"/>
    </location>
</feature>
<organism evidence="4 5">
    <name type="scientific">Symbiodinium necroappetens</name>
    <dbReference type="NCBI Taxonomy" id="1628268"/>
    <lineage>
        <taxon>Eukaryota</taxon>
        <taxon>Sar</taxon>
        <taxon>Alveolata</taxon>
        <taxon>Dinophyceae</taxon>
        <taxon>Suessiales</taxon>
        <taxon>Symbiodiniaceae</taxon>
        <taxon>Symbiodinium</taxon>
    </lineage>
</organism>
<dbReference type="GO" id="GO:0008168">
    <property type="term" value="F:methyltransferase activity"/>
    <property type="evidence" value="ECO:0007669"/>
    <property type="project" value="UniProtKB-KW"/>
</dbReference>
<feature type="compositionally biased region" description="Acidic residues" evidence="3">
    <location>
        <begin position="53"/>
        <end position="63"/>
    </location>
</feature>
<evidence type="ECO:0008006" key="6">
    <source>
        <dbReference type="Google" id="ProtNLM"/>
    </source>
</evidence>
<dbReference type="GO" id="GO:0032259">
    <property type="term" value="P:methylation"/>
    <property type="evidence" value="ECO:0007669"/>
    <property type="project" value="UniProtKB-KW"/>
</dbReference>
<feature type="non-terminal residue" evidence="4">
    <location>
        <position position="1"/>
    </location>
</feature>
<dbReference type="InterPro" id="IPR029063">
    <property type="entry name" value="SAM-dependent_MTases_sf"/>
</dbReference>
<dbReference type="EMBL" id="CAJNJA010071290">
    <property type="protein sequence ID" value="CAE7903478.1"/>
    <property type="molecule type" value="Genomic_DNA"/>
</dbReference>
<evidence type="ECO:0000313" key="4">
    <source>
        <dbReference type="EMBL" id="CAE7903478.1"/>
    </source>
</evidence>
<gene>
    <name evidence="4" type="ORF">SNEC2469_LOCUS30513</name>
</gene>
<reference evidence="4" key="1">
    <citation type="submission" date="2021-02" db="EMBL/GenBank/DDBJ databases">
        <authorList>
            <person name="Dougan E. K."/>
            <person name="Rhodes N."/>
            <person name="Thang M."/>
            <person name="Chan C."/>
        </authorList>
    </citation>
    <scope>NUCLEOTIDE SEQUENCE</scope>
</reference>
<dbReference type="Gene3D" id="3.40.50.150">
    <property type="entry name" value="Vaccinia Virus protein VP39"/>
    <property type="match status" value="1"/>
</dbReference>
<protein>
    <recommendedName>
        <fullName evidence="6">DNA (cytosine-5-)-methyltransferase</fullName>
    </recommendedName>
</protein>
<accession>A0A813BFG5</accession>
<evidence type="ECO:0000256" key="3">
    <source>
        <dbReference type="SAM" id="MobiDB-lite"/>
    </source>
</evidence>
<evidence type="ECO:0000313" key="5">
    <source>
        <dbReference type="Proteomes" id="UP000601435"/>
    </source>
</evidence>
<dbReference type="InterPro" id="IPR001525">
    <property type="entry name" value="C5_MeTfrase"/>
</dbReference>